<organism evidence="1 2">
    <name type="scientific">Funneliformis geosporum</name>
    <dbReference type="NCBI Taxonomy" id="1117311"/>
    <lineage>
        <taxon>Eukaryota</taxon>
        <taxon>Fungi</taxon>
        <taxon>Fungi incertae sedis</taxon>
        <taxon>Mucoromycota</taxon>
        <taxon>Glomeromycotina</taxon>
        <taxon>Glomeromycetes</taxon>
        <taxon>Glomerales</taxon>
        <taxon>Glomeraceae</taxon>
        <taxon>Funneliformis</taxon>
    </lineage>
</organism>
<dbReference type="PANTHER" id="PTHR13318:SF95">
    <property type="entry name" value="F-BOX PROTEIN YLR352W"/>
    <property type="match status" value="1"/>
</dbReference>
<evidence type="ECO:0000313" key="2">
    <source>
        <dbReference type="Proteomes" id="UP001153678"/>
    </source>
</evidence>
<name>A0A9W4T0M8_9GLOM</name>
<reference evidence="1" key="1">
    <citation type="submission" date="2022-08" db="EMBL/GenBank/DDBJ databases">
        <authorList>
            <person name="Kallberg Y."/>
            <person name="Tangrot J."/>
            <person name="Rosling A."/>
        </authorList>
    </citation>
    <scope>NUCLEOTIDE SEQUENCE</scope>
    <source>
        <strain evidence="1">Wild A</strain>
    </source>
</reference>
<dbReference type="GO" id="GO:0019005">
    <property type="term" value="C:SCF ubiquitin ligase complex"/>
    <property type="evidence" value="ECO:0007669"/>
    <property type="project" value="TreeGrafter"/>
</dbReference>
<dbReference type="OrthoDB" id="1924287at2759"/>
<dbReference type="Pfam" id="PF13516">
    <property type="entry name" value="LRR_6"/>
    <property type="match status" value="2"/>
</dbReference>
<keyword evidence="2" id="KW-1185">Reference proteome</keyword>
<evidence type="ECO:0000313" key="1">
    <source>
        <dbReference type="EMBL" id="CAI2188223.1"/>
    </source>
</evidence>
<dbReference type="InterPro" id="IPR001611">
    <property type="entry name" value="Leu-rich_rpt"/>
</dbReference>
<gene>
    <name evidence="1" type="ORF">FWILDA_LOCUS13471</name>
</gene>
<accession>A0A9W4T0M8</accession>
<dbReference type="GO" id="GO:0031146">
    <property type="term" value="P:SCF-dependent proteasomal ubiquitin-dependent protein catabolic process"/>
    <property type="evidence" value="ECO:0007669"/>
    <property type="project" value="TreeGrafter"/>
</dbReference>
<dbReference type="Proteomes" id="UP001153678">
    <property type="component" value="Unassembled WGS sequence"/>
</dbReference>
<dbReference type="Gene3D" id="3.80.10.10">
    <property type="entry name" value="Ribonuclease Inhibitor"/>
    <property type="match status" value="1"/>
</dbReference>
<dbReference type="AlphaFoldDB" id="A0A9W4T0M8"/>
<dbReference type="EMBL" id="CAMKVN010005065">
    <property type="protein sequence ID" value="CAI2188223.1"/>
    <property type="molecule type" value="Genomic_DNA"/>
</dbReference>
<comment type="caution">
    <text evidence="1">The sequence shown here is derived from an EMBL/GenBank/DDBJ whole genome shotgun (WGS) entry which is preliminary data.</text>
</comment>
<dbReference type="InterPro" id="IPR006553">
    <property type="entry name" value="Leu-rich_rpt_Cys-con_subtyp"/>
</dbReference>
<proteinExistence type="predicted"/>
<sequence length="156" mass="17802">MSDKVLCRITRSCRKIEYLNISFCQGITGRSLIEIAAVAKLYKIEKRLSIEFLDFGSCVYVAETSICNAIHSCPNLQHHNLSFCRITDVTIKEISHSCLNLKYLNLEGCANITKEAIDQLVSLNPNIHVENFMNSMDMRAELDQEIRGLYNTWHSV</sequence>
<feature type="non-terminal residue" evidence="1">
    <location>
        <position position="156"/>
    </location>
</feature>
<dbReference type="InterPro" id="IPR032675">
    <property type="entry name" value="LRR_dom_sf"/>
</dbReference>
<dbReference type="SUPFAM" id="SSF52047">
    <property type="entry name" value="RNI-like"/>
    <property type="match status" value="1"/>
</dbReference>
<protein>
    <submittedName>
        <fullName evidence="1">15852_t:CDS:1</fullName>
    </submittedName>
</protein>
<dbReference type="SMART" id="SM00367">
    <property type="entry name" value="LRR_CC"/>
    <property type="match status" value="3"/>
</dbReference>
<dbReference type="PANTHER" id="PTHR13318">
    <property type="entry name" value="PARTNER OF PAIRED, ISOFORM B-RELATED"/>
    <property type="match status" value="1"/>
</dbReference>